<dbReference type="EMBL" id="KV423937">
    <property type="protein sequence ID" value="KZT59727.1"/>
    <property type="molecule type" value="Genomic_DNA"/>
</dbReference>
<gene>
    <name evidence="2" type="ORF">CALCODRAFT_171500</name>
</gene>
<evidence type="ECO:0000313" key="3">
    <source>
        <dbReference type="Proteomes" id="UP000076842"/>
    </source>
</evidence>
<proteinExistence type="predicted"/>
<sequence length="233" mass="25709">MGAGSARGIVPILPICRPKDLLLKVYSRAFCWSHTRRPFEVCHATVTCSCFLLLGLRRAPRRRAKLTERLDVEPSTGLQAECAACALFSLPNGPSAAAARCQKDHGDPVLFVRTQLTAHGRPSQRPPTSWSPAPSRSTPSVPEINLAAREHRPLLFCRSSMVQHRTIVPFTQNAVEFTHHSTTFSSRDRTFRPERPRLLSASRPASLSTACVVLQHSGRPASHQEVEVDSSVM</sequence>
<protein>
    <submittedName>
        <fullName evidence="2">Uncharacterized protein</fullName>
    </submittedName>
</protein>
<evidence type="ECO:0000313" key="2">
    <source>
        <dbReference type="EMBL" id="KZT59727.1"/>
    </source>
</evidence>
<dbReference type="AlphaFoldDB" id="A0A165HTK2"/>
<dbReference type="InParanoid" id="A0A165HTK2"/>
<accession>A0A165HTK2</accession>
<reference evidence="2 3" key="1">
    <citation type="journal article" date="2016" name="Mol. Biol. Evol.">
        <title>Comparative Genomics of Early-Diverging Mushroom-Forming Fungi Provides Insights into the Origins of Lignocellulose Decay Capabilities.</title>
        <authorList>
            <person name="Nagy L.G."/>
            <person name="Riley R."/>
            <person name="Tritt A."/>
            <person name="Adam C."/>
            <person name="Daum C."/>
            <person name="Floudas D."/>
            <person name="Sun H."/>
            <person name="Yadav J.S."/>
            <person name="Pangilinan J."/>
            <person name="Larsson K.H."/>
            <person name="Matsuura K."/>
            <person name="Barry K."/>
            <person name="Labutti K."/>
            <person name="Kuo R."/>
            <person name="Ohm R.A."/>
            <person name="Bhattacharya S.S."/>
            <person name="Shirouzu T."/>
            <person name="Yoshinaga Y."/>
            <person name="Martin F.M."/>
            <person name="Grigoriev I.V."/>
            <person name="Hibbett D.S."/>
        </authorList>
    </citation>
    <scope>NUCLEOTIDE SEQUENCE [LARGE SCALE GENOMIC DNA]</scope>
    <source>
        <strain evidence="2 3">HHB12733</strain>
    </source>
</reference>
<evidence type="ECO:0000256" key="1">
    <source>
        <dbReference type="SAM" id="MobiDB-lite"/>
    </source>
</evidence>
<keyword evidence="3" id="KW-1185">Reference proteome</keyword>
<dbReference type="Proteomes" id="UP000076842">
    <property type="component" value="Unassembled WGS sequence"/>
</dbReference>
<feature type="region of interest" description="Disordered" evidence="1">
    <location>
        <begin position="116"/>
        <end position="140"/>
    </location>
</feature>
<name>A0A165HTK2_9BASI</name>
<organism evidence="2 3">
    <name type="scientific">Calocera cornea HHB12733</name>
    <dbReference type="NCBI Taxonomy" id="1353952"/>
    <lineage>
        <taxon>Eukaryota</taxon>
        <taxon>Fungi</taxon>
        <taxon>Dikarya</taxon>
        <taxon>Basidiomycota</taxon>
        <taxon>Agaricomycotina</taxon>
        <taxon>Dacrymycetes</taxon>
        <taxon>Dacrymycetales</taxon>
        <taxon>Dacrymycetaceae</taxon>
        <taxon>Calocera</taxon>
    </lineage>
</organism>
<feature type="compositionally biased region" description="Polar residues" evidence="1">
    <location>
        <begin position="126"/>
        <end position="140"/>
    </location>
</feature>